<evidence type="ECO:0000256" key="4">
    <source>
        <dbReference type="PROSITE-ProRule" id="PRU00228"/>
    </source>
</evidence>
<feature type="domain" description="ZZ-type" evidence="7">
    <location>
        <begin position="344"/>
        <end position="397"/>
    </location>
</feature>
<dbReference type="Gene3D" id="1.10.8.10">
    <property type="entry name" value="DNA helicase RuvA subunit, C-terminal domain"/>
    <property type="match status" value="1"/>
</dbReference>
<name>A0A329RNL8_9STRA</name>
<dbReference type="EMBL" id="RCMV01002935">
    <property type="protein sequence ID" value="KAG3200572.1"/>
    <property type="molecule type" value="Genomic_DNA"/>
</dbReference>
<dbReference type="InterPro" id="IPR043145">
    <property type="entry name" value="Znf_ZZ_sf"/>
</dbReference>
<dbReference type="AlphaFoldDB" id="A0A329RNL8"/>
<dbReference type="InterPro" id="IPR000433">
    <property type="entry name" value="Znf_ZZ"/>
</dbReference>
<sequence length="707" mass="78994">MTIRTLEIKTTDAELQHTLPLTTEDGQTIAMNQLQATAASLLPDKEFSLRYMDSDGDHVTITSDADLKELDKFMQDEQLQRLKVLAVPQDPATAQRAVTTGKTQLRGLVTAMSKLTAKTETKPTPASAMNLLVTSLQAMDVAEDAGELVAIKKETLLVLQDETFCSVVEELSTTEEFKELADTMVAAIYEEDAQAIEDAATARFNELLVFAQRVVARCPSLKPVMVNVTKSLMTGLVRYNDNEMDGDASDSPSCSSSSSCCSDDQETVDVEVLTEEVPLHLGVICDGCEKAPLVGVRYKSLEVPNFDLCEECEASGKYIRYEPFIKITDPSRAPKQKRISELVHPCVTCDGCEMSPIVGVRFKSQTKENFDLCERCEVSGNWTESHGPFTKIDAPTVMRAFKFTCRRGGKFGHHGKFGRHHHSHDHHGKFGRHHSKHGHGKHHHRGRGKVGRHGHCHGSPDFPFHGRHPDHHNPPGLPAHGFPGHGFPFHHEGRPAFAGHCRPNFQGHHHDPVSPSEFDDRRRPHGPHGLGFGRFGPPPFEFTDPRGPPMCPPGFEHGYPPFPAEFEHWEHPRFHGHHEHHMRFSDQGDEDDKHEENHRHYRRHDCRRRGRRHWGRDATNEEDQEATATEAKVFTDEEMQVVDTTEMRVTPSEDAAVVNVDSEDKVDYSEALKQLTSMGFDDTGKNILALELARGNIGGAVNALLSE</sequence>
<comment type="caution">
    <text evidence="13">The sequence shown here is derived from an EMBL/GenBank/DDBJ whole genome shotgun (WGS) entry which is preliminary data.</text>
</comment>
<dbReference type="VEuPathDB" id="FungiDB:PC110_g3819"/>
<evidence type="ECO:0000259" key="6">
    <source>
        <dbReference type="PROSITE" id="PS50030"/>
    </source>
</evidence>
<gene>
    <name evidence="13" type="ORF">PC110_g18633</name>
    <name evidence="14" type="ORF">PC110_g3818</name>
    <name evidence="15" type="ORF">PC110_g3819</name>
    <name evidence="8" type="ORF">PC113_g23953</name>
    <name evidence="9" type="ORF">PC115_g24043</name>
    <name evidence="10" type="ORF">PC117_g26846</name>
    <name evidence="11" type="ORF">PC118_g24171</name>
    <name evidence="12" type="ORF">PC129_g23791</name>
</gene>
<evidence type="ECO:0000256" key="2">
    <source>
        <dbReference type="ARBA" id="ARBA00022771"/>
    </source>
</evidence>
<dbReference type="VEuPathDB" id="FungiDB:PC110_g3818"/>
<dbReference type="OrthoDB" id="10064100at2759"/>
<protein>
    <submittedName>
        <fullName evidence="13">Uncharacterized protein</fullName>
    </submittedName>
</protein>
<feature type="compositionally biased region" description="Basic and acidic residues" evidence="5">
    <location>
        <begin position="508"/>
        <end position="522"/>
    </location>
</feature>
<dbReference type="Gene3D" id="3.30.60.90">
    <property type="match status" value="2"/>
</dbReference>
<dbReference type="Proteomes" id="UP000697107">
    <property type="component" value="Unassembled WGS sequence"/>
</dbReference>
<dbReference type="EMBL" id="MJFZ01000055">
    <property type="protein sequence ID" value="RAW40008.1"/>
    <property type="molecule type" value="Genomic_DNA"/>
</dbReference>
<dbReference type="Proteomes" id="UP000251314">
    <property type="component" value="Unassembled WGS sequence"/>
</dbReference>
<dbReference type="EMBL" id="RCMG01002580">
    <property type="protein sequence ID" value="KAG2808495.1"/>
    <property type="molecule type" value="Genomic_DNA"/>
</dbReference>
<dbReference type="EMBL" id="MJFZ01000055">
    <property type="protein sequence ID" value="RAW40009.1"/>
    <property type="molecule type" value="Genomic_DNA"/>
</dbReference>
<evidence type="ECO:0000313" key="8">
    <source>
        <dbReference type="EMBL" id="KAG2808495.1"/>
    </source>
</evidence>
<dbReference type="InterPro" id="IPR015940">
    <property type="entry name" value="UBA"/>
</dbReference>
<proteinExistence type="predicted"/>
<dbReference type="SMART" id="SM00291">
    <property type="entry name" value="ZnF_ZZ"/>
    <property type="match status" value="2"/>
</dbReference>
<dbReference type="VEuPathDB" id="FungiDB:PC110_g18633"/>
<dbReference type="Proteomes" id="UP000760860">
    <property type="component" value="Unassembled WGS sequence"/>
</dbReference>
<evidence type="ECO:0000313" key="14">
    <source>
        <dbReference type="EMBL" id="RAW40008.1"/>
    </source>
</evidence>
<accession>A0A329RNL8</accession>
<dbReference type="STRING" id="29920.A0A329RNL8"/>
<dbReference type="SUPFAM" id="SSF57850">
    <property type="entry name" value="RING/U-box"/>
    <property type="match status" value="2"/>
</dbReference>
<dbReference type="SMART" id="SM00165">
    <property type="entry name" value="UBA"/>
    <property type="match status" value="1"/>
</dbReference>
<evidence type="ECO:0000313" key="11">
    <source>
        <dbReference type="EMBL" id="KAG2957115.1"/>
    </source>
</evidence>
<dbReference type="Proteomes" id="UP000736787">
    <property type="component" value="Unassembled WGS sequence"/>
</dbReference>
<evidence type="ECO:0000256" key="5">
    <source>
        <dbReference type="SAM" id="MobiDB-lite"/>
    </source>
</evidence>
<dbReference type="Pfam" id="PF00564">
    <property type="entry name" value="PB1"/>
    <property type="match status" value="1"/>
</dbReference>
<feature type="domain" description="UBA" evidence="6">
    <location>
        <begin position="659"/>
        <end position="707"/>
    </location>
</feature>
<dbReference type="Gene3D" id="3.10.20.90">
    <property type="entry name" value="Phosphatidylinositol 3-kinase Catalytic Subunit, Chain A, domain 1"/>
    <property type="match status" value="1"/>
</dbReference>
<reference evidence="13 16" key="1">
    <citation type="submission" date="2018-01" db="EMBL/GenBank/DDBJ databases">
        <title>Draft genome of the strawberry crown rot pathogen Phytophthora cactorum.</title>
        <authorList>
            <person name="Armitage A.D."/>
            <person name="Lysoe E."/>
            <person name="Nellist C.F."/>
            <person name="Harrison R.J."/>
            <person name="Brurberg M.B."/>
        </authorList>
    </citation>
    <scope>NUCLEOTIDE SEQUENCE [LARGE SCALE GENOMIC DNA]</scope>
    <source>
        <strain evidence="13 16">10300</strain>
    </source>
</reference>
<evidence type="ECO:0000259" key="7">
    <source>
        <dbReference type="PROSITE" id="PS50135"/>
    </source>
</evidence>
<dbReference type="SUPFAM" id="SSF54277">
    <property type="entry name" value="CAD &amp; PB1 domains"/>
    <property type="match status" value="1"/>
</dbReference>
<dbReference type="PROSITE" id="PS50030">
    <property type="entry name" value="UBA"/>
    <property type="match status" value="1"/>
</dbReference>
<evidence type="ECO:0000313" key="15">
    <source>
        <dbReference type="EMBL" id="RAW40009.1"/>
    </source>
</evidence>
<dbReference type="EMBL" id="RCMK01002727">
    <property type="protein sequence ID" value="KAG2878983.1"/>
    <property type="molecule type" value="Genomic_DNA"/>
</dbReference>
<keyword evidence="2 4" id="KW-0863">Zinc-finger</keyword>
<dbReference type="Proteomes" id="UP000735874">
    <property type="component" value="Unassembled WGS sequence"/>
</dbReference>
<evidence type="ECO:0000256" key="3">
    <source>
        <dbReference type="ARBA" id="ARBA00022833"/>
    </source>
</evidence>
<dbReference type="GO" id="GO:0008270">
    <property type="term" value="F:zinc ion binding"/>
    <property type="evidence" value="ECO:0007669"/>
    <property type="project" value="UniProtKB-KW"/>
</dbReference>
<dbReference type="PROSITE" id="PS50135">
    <property type="entry name" value="ZF_ZZ_2"/>
    <property type="match status" value="2"/>
</dbReference>
<evidence type="ECO:0000313" key="10">
    <source>
        <dbReference type="EMBL" id="KAG2878983.1"/>
    </source>
</evidence>
<dbReference type="SUPFAM" id="SSF46934">
    <property type="entry name" value="UBA-like"/>
    <property type="match status" value="1"/>
</dbReference>
<dbReference type="Proteomes" id="UP000774804">
    <property type="component" value="Unassembled WGS sequence"/>
</dbReference>
<evidence type="ECO:0000256" key="1">
    <source>
        <dbReference type="ARBA" id="ARBA00022723"/>
    </source>
</evidence>
<dbReference type="InterPro" id="IPR009060">
    <property type="entry name" value="UBA-like_sf"/>
</dbReference>
<evidence type="ECO:0000313" key="13">
    <source>
        <dbReference type="EMBL" id="RAW24942.1"/>
    </source>
</evidence>
<dbReference type="EMBL" id="RCMI01002768">
    <property type="protein sequence ID" value="KAG2874916.1"/>
    <property type="molecule type" value="Genomic_DNA"/>
</dbReference>
<evidence type="ECO:0000313" key="16">
    <source>
        <dbReference type="Proteomes" id="UP000251314"/>
    </source>
</evidence>
<keyword evidence="3" id="KW-0862">Zinc</keyword>
<feature type="compositionally biased region" description="Basic residues" evidence="5">
    <location>
        <begin position="599"/>
        <end position="610"/>
    </location>
</feature>
<keyword evidence="1" id="KW-0479">Metal-binding</keyword>
<organism evidence="13 16">
    <name type="scientific">Phytophthora cactorum</name>
    <dbReference type="NCBI Taxonomy" id="29920"/>
    <lineage>
        <taxon>Eukaryota</taxon>
        <taxon>Sar</taxon>
        <taxon>Stramenopiles</taxon>
        <taxon>Oomycota</taxon>
        <taxon>Peronosporomycetes</taxon>
        <taxon>Peronosporales</taxon>
        <taxon>Peronosporaceae</taxon>
        <taxon>Phytophthora</taxon>
    </lineage>
</organism>
<dbReference type="InterPro" id="IPR000270">
    <property type="entry name" value="PB1_dom"/>
</dbReference>
<feature type="region of interest" description="Disordered" evidence="5">
    <location>
        <begin position="579"/>
        <end position="610"/>
    </location>
</feature>
<feature type="domain" description="ZZ-type" evidence="7">
    <location>
        <begin position="280"/>
        <end position="343"/>
    </location>
</feature>
<evidence type="ECO:0000313" key="12">
    <source>
        <dbReference type="EMBL" id="KAG3200572.1"/>
    </source>
</evidence>
<keyword evidence="16" id="KW-1185">Reference proteome</keyword>
<reference evidence="8" key="2">
    <citation type="submission" date="2018-10" db="EMBL/GenBank/DDBJ databases">
        <title>Effector identification in a new, highly contiguous assembly of the strawberry crown rot pathogen Phytophthora cactorum.</title>
        <authorList>
            <person name="Armitage A.D."/>
            <person name="Nellist C.F."/>
            <person name="Bates H."/>
            <person name="Vickerstaff R.J."/>
            <person name="Harrison R.J."/>
        </authorList>
    </citation>
    <scope>NUCLEOTIDE SEQUENCE</scope>
    <source>
        <strain evidence="8">15-7</strain>
        <strain evidence="9">4032</strain>
        <strain evidence="10">4040</strain>
        <strain evidence="11">P415</strain>
        <strain evidence="12">P421</strain>
    </source>
</reference>
<dbReference type="EMBL" id="MJFZ01000814">
    <property type="protein sequence ID" value="RAW24942.1"/>
    <property type="molecule type" value="Genomic_DNA"/>
</dbReference>
<feature type="region of interest" description="Disordered" evidence="5">
    <location>
        <begin position="504"/>
        <end position="543"/>
    </location>
</feature>
<dbReference type="PANTHER" id="PTHR20930">
    <property type="entry name" value="OVARIAN CARCINOMA ANTIGEN CA125-RELATED"/>
    <property type="match status" value="1"/>
</dbReference>
<evidence type="ECO:0000313" key="9">
    <source>
        <dbReference type="EMBL" id="KAG2874916.1"/>
    </source>
</evidence>
<dbReference type="EMBL" id="RCML01002742">
    <property type="protein sequence ID" value="KAG2957115.1"/>
    <property type="molecule type" value="Genomic_DNA"/>
</dbReference>
<dbReference type="PANTHER" id="PTHR20930:SF0">
    <property type="entry name" value="PROTEIN ILRUN"/>
    <property type="match status" value="1"/>
</dbReference>
<dbReference type="Pfam" id="PF00569">
    <property type="entry name" value="ZZ"/>
    <property type="match status" value="2"/>
</dbReference>
<dbReference type="CDD" id="cd02340">
    <property type="entry name" value="ZZ_NBR1_like"/>
    <property type="match status" value="1"/>
</dbReference>
<feature type="region of interest" description="Disordered" evidence="5">
    <location>
        <begin position="416"/>
        <end position="453"/>
    </location>
</feature>